<evidence type="ECO:0000256" key="1">
    <source>
        <dbReference type="SAM" id="Phobius"/>
    </source>
</evidence>
<dbReference type="Pfam" id="PF13787">
    <property type="entry name" value="HXXEE"/>
    <property type="match status" value="1"/>
</dbReference>
<name>A0A7W6HH41_9HYPH</name>
<keyword evidence="1" id="KW-0472">Membrane</keyword>
<feature type="transmembrane region" description="Helical" evidence="1">
    <location>
        <begin position="44"/>
        <end position="62"/>
    </location>
</feature>
<proteinExistence type="predicted"/>
<dbReference type="EMBL" id="JACIEM010000006">
    <property type="protein sequence ID" value="MBB4005144.1"/>
    <property type="molecule type" value="Genomic_DNA"/>
</dbReference>
<evidence type="ECO:0008006" key="4">
    <source>
        <dbReference type="Google" id="ProtNLM"/>
    </source>
</evidence>
<gene>
    <name evidence="2" type="ORF">GGR03_004243</name>
</gene>
<feature type="transmembrane region" description="Helical" evidence="1">
    <location>
        <begin position="97"/>
        <end position="116"/>
    </location>
</feature>
<keyword evidence="1" id="KW-0812">Transmembrane</keyword>
<reference evidence="2 3" key="1">
    <citation type="submission" date="2020-08" db="EMBL/GenBank/DDBJ databases">
        <title>Genomic Encyclopedia of Type Strains, Phase IV (KMG-IV): sequencing the most valuable type-strain genomes for metagenomic binning, comparative biology and taxonomic classification.</title>
        <authorList>
            <person name="Goeker M."/>
        </authorList>
    </citation>
    <scope>NUCLEOTIDE SEQUENCE [LARGE SCALE GENOMIC DNA]</scope>
    <source>
        <strain evidence="2 3">DSM 103570</strain>
    </source>
</reference>
<accession>A0A7W6HH41</accession>
<dbReference type="AlphaFoldDB" id="A0A7W6HH41"/>
<evidence type="ECO:0000313" key="2">
    <source>
        <dbReference type="EMBL" id="MBB4005144.1"/>
    </source>
</evidence>
<protein>
    <recommendedName>
        <fullName evidence="4">HXXEE domain-containing protein</fullName>
    </recommendedName>
</protein>
<sequence length="158" mass="16960">MDLSHWLWLATAAYGVHILEEFMLNWRDWARAVIGLPVEWSDFYVVNALVVVIGIVSANLAAAAPAVALGFPALMIINAIVFHIVPVIRTGGRFSPGVASAVVLMLPIALACYVAAGRQEALSVGSVVVSLLIGAGLMALPIVLLNVRNRPYFRQDRA</sequence>
<dbReference type="Proteomes" id="UP000588647">
    <property type="component" value="Unassembled WGS sequence"/>
</dbReference>
<comment type="caution">
    <text evidence="2">The sequence shown here is derived from an EMBL/GenBank/DDBJ whole genome shotgun (WGS) entry which is preliminary data.</text>
</comment>
<feature type="transmembrane region" description="Helical" evidence="1">
    <location>
        <begin position="68"/>
        <end position="85"/>
    </location>
</feature>
<keyword evidence="1" id="KW-1133">Transmembrane helix</keyword>
<keyword evidence="3" id="KW-1185">Reference proteome</keyword>
<feature type="transmembrane region" description="Helical" evidence="1">
    <location>
        <begin position="122"/>
        <end position="147"/>
    </location>
</feature>
<dbReference type="RefSeq" id="WP_183210738.1">
    <property type="nucleotide sequence ID" value="NZ_JAAAMM010000006.1"/>
</dbReference>
<evidence type="ECO:0000313" key="3">
    <source>
        <dbReference type="Proteomes" id="UP000588647"/>
    </source>
</evidence>
<dbReference type="InterPro" id="IPR025671">
    <property type="entry name" value="HXXEE"/>
</dbReference>
<feature type="transmembrane region" description="Helical" evidence="1">
    <location>
        <begin position="6"/>
        <end position="24"/>
    </location>
</feature>
<organism evidence="2 3">
    <name type="scientific">Aurantimonas endophytica</name>
    <dbReference type="NCBI Taxonomy" id="1522175"/>
    <lineage>
        <taxon>Bacteria</taxon>
        <taxon>Pseudomonadati</taxon>
        <taxon>Pseudomonadota</taxon>
        <taxon>Alphaproteobacteria</taxon>
        <taxon>Hyphomicrobiales</taxon>
        <taxon>Aurantimonadaceae</taxon>
        <taxon>Aurantimonas</taxon>
    </lineage>
</organism>